<accession>A0ABD5MBI4</accession>
<name>A0ABD5MBI4_9EURY</name>
<protein>
    <recommendedName>
        <fullName evidence="3">Small CPxCG-related zinc finger protein</fullName>
    </recommendedName>
</protein>
<proteinExistence type="predicted"/>
<evidence type="ECO:0000313" key="1">
    <source>
        <dbReference type="EMBL" id="MFA1611272.1"/>
    </source>
</evidence>
<dbReference type="AlphaFoldDB" id="A0ABD5MBI4"/>
<reference evidence="1 2" key="1">
    <citation type="submission" date="2024-08" db="EMBL/GenBank/DDBJ databases">
        <title>Halobellus sp. MBLA0158 whole genome sequence.</title>
        <authorList>
            <person name="Hwang C.Y."/>
            <person name="Cho E.-S."/>
            <person name="Seo M.-J."/>
        </authorList>
    </citation>
    <scope>NUCLEOTIDE SEQUENCE [LARGE SCALE GENOMIC DNA]</scope>
    <source>
        <strain evidence="1 2">MBLA0158</strain>
    </source>
</reference>
<dbReference type="RefSeq" id="WP_372389447.1">
    <property type="nucleotide sequence ID" value="NZ_JBGNYA010000001.1"/>
</dbReference>
<evidence type="ECO:0008006" key="3">
    <source>
        <dbReference type="Google" id="ProtNLM"/>
    </source>
</evidence>
<dbReference type="Proteomes" id="UP001570511">
    <property type="component" value="Unassembled WGS sequence"/>
</dbReference>
<organism evidence="1 2">
    <name type="scientific">Halobellus rubicundus</name>
    <dbReference type="NCBI Taxonomy" id="2996466"/>
    <lineage>
        <taxon>Archaea</taxon>
        <taxon>Methanobacteriati</taxon>
        <taxon>Methanobacteriota</taxon>
        <taxon>Stenosarchaea group</taxon>
        <taxon>Halobacteria</taxon>
        <taxon>Halobacteriales</taxon>
        <taxon>Haloferacaceae</taxon>
        <taxon>Halobellus</taxon>
    </lineage>
</organism>
<comment type="caution">
    <text evidence="1">The sequence shown here is derived from an EMBL/GenBank/DDBJ whole genome shotgun (WGS) entry which is preliminary data.</text>
</comment>
<sequence>MTESYVCPHCGRVEDRSYRVRFMIFTCPDCGENGRFLNESLVDRLDEVPEAERPEGWSEMPLDERLRYAVEEGLLDVSFSGPM</sequence>
<keyword evidence="2" id="KW-1185">Reference proteome</keyword>
<evidence type="ECO:0000313" key="2">
    <source>
        <dbReference type="Proteomes" id="UP001570511"/>
    </source>
</evidence>
<gene>
    <name evidence="1" type="ORF">OS889_09690</name>
</gene>
<dbReference type="EMBL" id="JBGNYA010000001">
    <property type="protein sequence ID" value="MFA1611272.1"/>
    <property type="molecule type" value="Genomic_DNA"/>
</dbReference>